<dbReference type="AlphaFoldDB" id="A0A368V9N7"/>
<reference evidence="5 6" key="1">
    <citation type="submission" date="2018-07" db="EMBL/GenBank/DDBJ databases">
        <title>Freshwater and sediment microbial communities from various areas in North America, analyzing microbe dynamics in response to fracking.</title>
        <authorList>
            <person name="Lamendella R."/>
        </authorList>
    </citation>
    <scope>NUCLEOTIDE SEQUENCE [LARGE SCALE GENOMIC DNA]</scope>
    <source>
        <strain evidence="5 6">114E</strain>
        <strain evidence="4 7">114E_o</strain>
    </source>
</reference>
<organism evidence="5 6">
    <name type="scientific">Marinobacter nauticus</name>
    <name type="common">Marinobacter hydrocarbonoclasticus</name>
    <name type="synonym">Marinobacter aquaeolei</name>
    <dbReference type="NCBI Taxonomy" id="2743"/>
    <lineage>
        <taxon>Bacteria</taxon>
        <taxon>Pseudomonadati</taxon>
        <taxon>Pseudomonadota</taxon>
        <taxon>Gammaproteobacteria</taxon>
        <taxon>Pseudomonadales</taxon>
        <taxon>Marinobacteraceae</taxon>
        <taxon>Marinobacter</taxon>
    </lineage>
</organism>
<evidence type="ECO:0000313" key="6">
    <source>
        <dbReference type="Proteomes" id="UP000252795"/>
    </source>
</evidence>
<feature type="compositionally biased region" description="Basic and acidic residues" evidence="1">
    <location>
        <begin position="202"/>
        <end position="211"/>
    </location>
</feature>
<dbReference type="RefSeq" id="WP_113878901.1">
    <property type="nucleotide sequence ID" value="NZ_QNSA01000001.1"/>
</dbReference>
<keyword evidence="7" id="KW-1185">Reference proteome</keyword>
<dbReference type="EMBL" id="QNSA01000001">
    <property type="protein sequence ID" value="RBP76986.1"/>
    <property type="molecule type" value="Genomic_DNA"/>
</dbReference>
<accession>A0A368V9N7</accession>
<dbReference type="EMBL" id="QPJB01000001">
    <property type="protein sequence ID" value="RCW37832.1"/>
    <property type="molecule type" value="Genomic_DNA"/>
</dbReference>
<feature type="compositionally biased region" description="Polar residues" evidence="1">
    <location>
        <begin position="104"/>
        <end position="115"/>
    </location>
</feature>
<proteinExistence type="predicted"/>
<dbReference type="Proteomes" id="UP000253065">
    <property type="component" value="Unassembled WGS sequence"/>
</dbReference>
<protein>
    <recommendedName>
        <fullName evidence="3">WYL domain-containing protein</fullName>
    </recommendedName>
</protein>
<feature type="transmembrane region" description="Helical" evidence="2">
    <location>
        <begin position="6"/>
        <end position="25"/>
    </location>
</feature>
<feature type="region of interest" description="Disordered" evidence="1">
    <location>
        <begin position="98"/>
        <end position="122"/>
    </location>
</feature>
<evidence type="ECO:0000313" key="4">
    <source>
        <dbReference type="EMBL" id="RBP76986.1"/>
    </source>
</evidence>
<evidence type="ECO:0000313" key="5">
    <source>
        <dbReference type="EMBL" id="RCW37832.1"/>
    </source>
</evidence>
<feature type="transmembrane region" description="Helical" evidence="2">
    <location>
        <begin position="32"/>
        <end position="54"/>
    </location>
</feature>
<keyword evidence="2" id="KW-1133">Transmembrane helix</keyword>
<evidence type="ECO:0000313" key="7">
    <source>
        <dbReference type="Proteomes" id="UP000253065"/>
    </source>
</evidence>
<evidence type="ECO:0000256" key="1">
    <source>
        <dbReference type="SAM" id="MobiDB-lite"/>
    </source>
</evidence>
<feature type="region of interest" description="Disordered" evidence="1">
    <location>
        <begin position="202"/>
        <end position="241"/>
    </location>
</feature>
<feature type="domain" description="WYL" evidence="3">
    <location>
        <begin position="249"/>
        <end position="298"/>
    </location>
</feature>
<feature type="transmembrane region" description="Helical" evidence="2">
    <location>
        <begin position="60"/>
        <end position="79"/>
    </location>
</feature>
<keyword evidence="2" id="KW-0472">Membrane</keyword>
<dbReference type="Pfam" id="PF13280">
    <property type="entry name" value="WYL"/>
    <property type="match status" value="1"/>
</dbReference>
<keyword evidence="2" id="KW-0812">Transmembrane</keyword>
<dbReference type="Proteomes" id="UP000252795">
    <property type="component" value="Unassembled WGS sequence"/>
</dbReference>
<evidence type="ECO:0000259" key="3">
    <source>
        <dbReference type="Pfam" id="PF13280"/>
    </source>
</evidence>
<evidence type="ECO:0000256" key="2">
    <source>
        <dbReference type="SAM" id="Phobius"/>
    </source>
</evidence>
<gene>
    <name evidence="5" type="ORF">DET51_101169</name>
    <name evidence="4" type="ORF">DET64_101170</name>
</gene>
<name>A0A368V9N7_MARNT</name>
<sequence length="310" mass="34381">MDLAVVLMLLAYMIMSWRLICRYTVSKGGKRWVGHGLGAIFGPLVGVIAALPVVPGKEEPATFVHVVIGSLILVVFLLAEYRTKQSWSAPLKLRTAKARKQEQKTQPASIGTGQESEPKGREGLTFSLRDTAELILADDVVDQREAELLLNLLDKQEILNFDPACRELHQVLIASLDDGVLDYDEAEEIKAILSEICDRPIARPAKPEPKKKAVPKKPAAKATPKPKRSKPATRPSVTAQRKPEVGDILAFAYTDSNGDTSDREVEFRAMTKKNGVSYLKGICQSRRAFRTFRSDRMDFVCFADTGETVW</sequence>
<comment type="caution">
    <text evidence="5">The sequence shown here is derived from an EMBL/GenBank/DDBJ whole genome shotgun (WGS) entry which is preliminary data.</text>
</comment>
<dbReference type="InterPro" id="IPR026881">
    <property type="entry name" value="WYL_dom"/>
</dbReference>
<feature type="compositionally biased region" description="Basic residues" evidence="1">
    <location>
        <begin position="212"/>
        <end position="231"/>
    </location>
</feature>